<dbReference type="InterPro" id="IPR025676">
    <property type="entry name" value="Clr5_dom"/>
</dbReference>
<gene>
    <name evidence="6" type="ORF">BDV96DRAFT_638633</name>
</gene>
<protein>
    <submittedName>
        <fullName evidence="6">Ankyrin repeat-containing domain protein</fullName>
    </submittedName>
</protein>
<evidence type="ECO:0000256" key="4">
    <source>
        <dbReference type="SAM" id="MobiDB-lite"/>
    </source>
</evidence>
<evidence type="ECO:0000313" key="6">
    <source>
        <dbReference type="EMBL" id="KAF2105748.1"/>
    </source>
</evidence>
<feature type="region of interest" description="Disordered" evidence="4">
    <location>
        <begin position="1188"/>
        <end position="1209"/>
    </location>
</feature>
<evidence type="ECO:0000256" key="1">
    <source>
        <dbReference type="ARBA" id="ARBA00022737"/>
    </source>
</evidence>
<dbReference type="Gene3D" id="1.25.40.20">
    <property type="entry name" value="Ankyrin repeat-containing domain"/>
    <property type="match status" value="3"/>
</dbReference>
<keyword evidence="7" id="KW-1185">Reference proteome</keyword>
<accession>A0A6A5YHY0</accession>
<dbReference type="PANTHER" id="PTHR24198:SF165">
    <property type="entry name" value="ANKYRIN REPEAT-CONTAINING PROTEIN-RELATED"/>
    <property type="match status" value="1"/>
</dbReference>
<keyword evidence="1" id="KW-0677">Repeat</keyword>
<keyword evidence="2 3" id="KW-0040">ANK repeat</keyword>
<dbReference type="PROSITE" id="PS50297">
    <property type="entry name" value="ANK_REP_REGION"/>
    <property type="match status" value="5"/>
</dbReference>
<dbReference type="PANTHER" id="PTHR24198">
    <property type="entry name" value="ANKYRIN REPEAT AND PROTEIN KINASE DOMAIN-CONTAINING PROTEIN"/>
    <property type="match status" value="1"/>
</dbReference>
<dbReference type="OrthoDB" id="539213at2759"/>
<dbReference type="EMBL" id="ML977372">
    <property type="protein sequence ID" value="KAF2105748.1"/>
    <property type="molecule type" value="Genomic_DNA"/>
</dbReference>
<dbReference type="Pfam" id="PF14420">
    <property type="entry name" value="Clr5"/>
    <property type="match status" value="1"/>
</dbReference>
<dbReference type="SUPFAM" id="SSF48403">
    <property type="entry name" value="Ankyrin repeat"/>
    <property type="match status" value="3"/>
</dbReference>
<evidence type="ECO:0000313" key="7">
    <source>
        <dbReference type="Proteomes" id="UP000799770"/>
    </source>
</evidence>
<proteinExistence type="predicted"/>
<evidence type="ECO:0000256" key="2">
    <source>
        <dbReference type="ARBA" id="ARBA00023043"/>
    </source>
</evidence>
<feature type="repeat" description="ANK" evidence="3">
    <location>
        <begin position="1013"/>
        <end position="1039"/>
    </location>
</feature>
<name>A0A6A5YHY0_9PLEO</name>
<organism evidence="6 7">
    <name type="scientific">Lophiotrema nucula</name>
    <dbReference type="NCBI Taxonomy" id="690887"/>
    <lineage>
        <taxon>Eukaryota</taxon>
        <taxon>Fungi</taxon>
        <taxon>Dikarya</taxon>
        <taxon>Ascomycota</taxon>
        <taxon>Pezizomycotina</taxon>
        <taxon>Dothideomycetes</taxon>
        <taxon>Pleosporomycetidae</taxon>
        <taxon>Pleosporales</taxon>
        <taxon>Lophiotremataceae</taxon>
        <taxon>Lophiotrema</taxon>
    </lineage>
</organism>
<dbReference type="Pfam" id="PF12796">
    <property type="entry name" value="Ank_2"/>
    <property type="match status" value="3"/>
</dbReference>
<dbReference type="SMART" id="SM00248">
    <property type="entry name" value="ANK"/>
    <property type="match status" value="12"/>
</dbReference>
<evidence type="ECO:0000256" key="3">
    <source>
        <dbReference type="PROSITE-ProRule" id="PRU00023"/>
    </source>
</evidence>
<feature type="compositionally biased region" description="Basic residues" evidence="4">
    <location>
        <begin position="1189"/>
        <end position="1206"/>
    </location>
</feature>
<feature type="repeat" description="ANK" evidence="3">
    <location>
        <begin position="978"/>
        <end position="1010"/>
    </location>
</feature>
<dbReference type="InterPro" id="IPR002110">
    <property type="entry name" value="Ankyrin_rpt"/>
</dbReference>
<evidence type="ECO:0000259" key="5">
    <source>
        <dbReference type="Pfam" id="PF14420"/>
    </source>
</evidence>
<dbReference type="InterPro" id="IPR036770">
    <property type="entry name" value="Ankyrin_rpt-contain_sf"/>
</dbReference>
<feature type="repeat" description="ANK" evidence="3">
    <location>
        <begin position="943"/>
        <end position="975"/>
    </location>
</feature>
<feature type="repeat" description="ANK" evidence="3">
    <location>
        <begin position="553"/>
        <end position="585"/>
    </location>
</feature>
<dbReference type="AlphaFoldDB" id="A0A6A5YHY0"/>
<feature type="repeat" description="ANK" evidence="3">
    <location>
        <begin position="585"/>
        <end position="617"/>
    </location>
</feature>
<reference evidence="6" key="1">
    <citation type="journal article" date="2020" name="Stud. Mycol.">
        <title>101 Dothideomycetes genomes: a test case for predicting lifestyles and emergence of pathogens.</title>
        <authorList>
            <person name="Haridas S."/>
            <person name="Albert R."/>
            <person name="Binder M."/>
            <person name="Bloem J."/>
            <person name="Labutti K."/>
            <person name="Salamov A."/>
            <person name="Andreopoulos B."/>
            <person name="Baker S."/>
            <person name="Barry K."/>
            <person name="Bills G."/>
            <person name="Bluhm B."/>
            <person name="Cannon C."/>
            <person name="Castanera R."/>
            <person name="Culley D."/>
            <person name="Daum C."/>
            <person name="Ezra D."/>
            <person name="Gonzalez J."/>
            <person name="Henrissat B."/>
            <person name="Kuo A."/>
            <person name="Liang C."/>
            <person name="Lipzen A."/>
            <person name="Lutzoni F."/>
            <person name="Magnuson J."/>
            <person name="Mondo S."/>
            <person name="Nolan M."/>
            <person name="Ohm R."/>
            <person name="Pangilinan J."/>
            <person name="Park H.-J."/>
            <person name="Ramirez L."/>
            <person name="Alfaro M."/>
            <person name="Sun H."/>
            <person name="Tritt A."/>
            <person name="Yoshinaga Y."/>
            <person name="Zwiers L.-H."/>
            <person name="Turgeon B."/>
            <person name="Goodwin S."/>
            <person name="Spatafora J."/>
            <person name="Crous P."/>
            <person name="Grigoriev I."/>
        </authorList>
    </citation>
    <scope>NUCLEOTIDE SEQUENCE</scope>
    <source>
        <strain evidence="6">CBS 627.86</strain>
    </source>
</reference>
<sequence length="1227" mass="138320">MPKARKNDAELENHRDEIRRLYIDRNMTLAEVAEEMANKHRIYRTKAQFERVITKTWGFKKNGTSQEWKYIAIRTRERKAIGRDSAIFLNEQRIPHENLERQLRRYGYQNTFEQLNPAPCPRTPPNVFIRTPSPSPSSETVQAIVVATSPAQVKLATLAELTAWTAGTPWRQVKPCIDELLVRGPATLIHLPDPVYESFSAQLFDDEDEEIEIPWTIRRTKAQEWIQDFNLAQLHGIHGRSDAPGRRIYLPNGGTLDDINTEALLDLSQRSTQLELLKLAVKALSNNSLIETLAPAILELSQHPRNRPFLTELLKGQQASFRAFAEKLLPYAADAGDLQLATILLDSGVNIDAKARFENDLKPESALQRAVLQSNSEMIKLLFMQGARLHNGRFRCSKHYTHNTILEVLVCCGDLDLVDTVLPTQQSTIKFAPHRECILSLASEQKDPAILNYLLLRIPSLQDTFVKLRWWLLTIAADCHGSIPMIDFILQKYPESTQHLSSTCQIAMIASCRVGKSSLVRKFMDLGANGNDIAIIPGKVPYKSLAFDFRYLERSTALYVSVVRKRVDVVRLLLAANADANISCHGISPLQIAVVKGNTKLLEMLLESNADPNHVPSKLIDVSALESDLLMRGDPNPPIPIRLALQGGNLQIYHSLLQAGATYSSTVCSWDPIESACEGRNRELVEITIKNSEGRRLSPRSIAACIRHMGCDFVQDLHDRGVLQLTSDTISLDVLCAAIMVGKNEFVGQILGRLPGQLPSDWGTAALATAAFVNNMEMVQLFLLGGIKPYWRLDESIGITDIMGSSEYEPHLQHFMKAKTPMSALLSQLEWQVTTQRVQQMQSTLNILELFLDVCLEVPGNQLDEALRNQALDLAFYTGLRKGLLSLVRSMVDRNLRKVQDCFQYSKAERISPLQLAVGGSHYELARYLIEKGAEVNHPVNFYYDTALQEATRHDHPGLVRELLARGADVNAATRFRSGATALQFAAMNGNFELVQLLLQAGAILNAPRAAYHGRTALEGAAEHGGLDMVAFLLRAGENCQDVRGKENMNYRRAVYRAWKEGHMVVVDVMQEFKLEKYGPDDVEDVETIVDSMVPGELFYDIRTPQDWSGFLRVVETYREPSKIRFSGRLTSYVLNRTNEEMRRWGLEESNDREKILTQTRLRHTPSNSIQLLLSRRNINRRSPNLLFPKRRTSRGGHPTTRRHITPHTPSIPSNLILMKKRILKSD</sequence>
<dbReference type="Proteomes" id="UP000799770">
    <property type="component" value="Unassembled WGS sequence"/>
</dbReference>
<feature type="domain" description="Clr5" evidence="5">
    <location>
        <begin position="8"/>
        <end position="61"/>
    </location>
</feature>
<feature type="repeat" description="ANK" evidence="3">
    <location>
        <begin position="909"/>
        <end position="941"/>
    </location>
</feature>
<dbReference type="PROSITE" id="PS50088">
    <property type="entry name" value="ANK_REPEAT"/>
    <property type="match status" value="6"/>
</dbReference>